<reference evidence="2 3" key="1">
    <citation type="submission" date="2016-11" db="EMBL/GenBank/DDBJ databases">
        <authorList>
            <person name="Jaros S."/>
            <person name="Januszkiewicz K."/>
            <person name="Wedrychowicz H."/>
        </authorList>
    </citation>
    <scope>NUCLEOTIDE SEQUENCE [LARGE SCALE GENOMIC DNA]</scope>
    <source>
        <strain evidence="2 3">DSM 27406</strain>
    </source>
</reference>
<feature type="transmembrane region" description="Helical" evidence="1">
    <location>
        <begin position="12"/>
        <end position="36"/>
    </location>
</feature>
<dbReference type="OrthoDB" id="5966279at2"/>
<name>A0A1M7E4B8_9BACT</name>
<sequence>MIDRLFSRLNLDVLGIGTSVLCAVHCALLPLLISALPLLGLHFTGHGLLEYCLLSVSFLAGCLALGRGFWYRHRWVLPLLLFGIGFVCLVAGHFIPLFHAYEGWIIALGAGLLVAAHWLNIRHTHPKVPSSAATAN</sequence>
<feature type="transmembrane region" description="Helical" evidence="1">
    <location>
        <begin position="48"/>
        <end position="66"/>
    </location>
</feature>
<keyword evidence="3" id="KW-1185">Reference proteome</keyword>
<dbReference type="RefSeq" id="WP_073082096.1">
    <property type="nucleotide sequence ID" value="NZ_FRBL01000005.1"/>
</dbReference>
<evidence type="ECO:0000313" key="2">
    <source>
        <dbReference type="EMBL" id="SHL86540.1"/>
    </source>
</evidence>
<keyword evidence="1" id="KW-0812">Transmembrane</keyword>
<organism evidence="2 3">
    <name type="scientific">Chitinophaga jiangningensis</name>
    <dbReference type="NCBI Taxonomy" id="1419482"/>
    <lineage>
        <taxon>Bacteria</taxon>
        <taxon>Pseudomonadati</taxon>
        <taxon>Bacteroidota</taxon>
        <taxon>Chitinophagia</taxon>
        <taxon>Chitinophagales</taxon>
        <taxon>Chitinophagaceae</taxon>
        <taxon>Chitinophaga</taxon>
    </lineage>
</organism>
<evidence type="ECO:0000313" key="3">
    <source>
        <dbReference type="Proteomes" id="UP000184420"/>
    </source>
</evidence>
<dbReference type="Pfam" id="PF03203">
    <property type="entry name" value="MerC"/>
    <property type="match status" value="1"/>
</dbReference>
<dbReference type="GO" id="GO:0016020">
    <property type="term" value="C:membrane"/>
    <property type="evidence" value="ECO:0007669"/>
    <property type="project" value="InterPro"/>
</dbReference>
<dbReference type="AlphaFoldDB" id="A0A1M7E4B8"/>
<dbReference type="STRING" id="1419482.SAMN05444266_105272"/>
<keyword evidence="1" id="KW-0472">Membrane</keyword>
<feature type="transmembrane region" description="Helical" evidence="1">
    <location>
        <begin position="101"/>
        <end position="121"/>
    </location>
</feature>
<dbReference type="GO" id="GO:0015097">
    <property type="term" value="F:mercury ion transmembrane transporter activity"/>
    <property type="evidence" value="ECO:0007669"/>
    <property type="project" value="InterPro"/>
</dbReference>
<proteinExistence type="predicted"/>
<protein>
    <submittedName>
        <fullName evidence="2">MerC mercury resistance protein</fullName>
    </submittedName>
</protein>
<keyword evidence="1" id="KW-1133">Transmembrane helix</keyword>
<dbReference type="InterPro" id="IPR004891">
    <property type="entry name" value="Mercury-R_MerC"/>
</dbReference>
<gene>
    <name evidence="2" type="ORF">SAMN05444266_105272</name>
</gene>
<dbReference type="EMBL" id="FRBL01000005">
    <property type="protein sequence ID" value="SHL86540.1"/>
    <property type="molecule type" value="Genomic_DNA"/>
</dbReference>
<evidence type="ECO:0000256" key="1">
    <source>
        <dbReference type="SAM" id="Phobius"/>
    </source>
</evidence>
<dbReference type="Proteomes" id="UP000184420">
    <property type="component" value="Unassembled WGS sequence"/>
</dbReference>
<accession>A0A1M7E4B8</accession>
<feature type="transmembrane region" description="Helical" evidence="1">
    <location>
        <begin position="75"/>
        <end position="95"/>
    </location>
</feature>